<dbReference type="PANTHER" id="PTHR43000">
    <property type="entry name" value="DTDP-D-GLUCOSE 4,6-DEHYDRATASE-RELATED"/>
    <property type="match status" value="1"/>
</dbReference>
<dbReference type="AlphaFoldDB" id="A0A0F9I5P9"/>
<evidence type="ECO:0000313" key="3">
    <source>
        <dbReference type="EMBL" id="KKM22857.1"/>
    </source>
</evidence>
<dbReference type="Pfam" id="PF01370">
    <property type="entry name" value="Epimerase"/>
    <property type="match status" value="1"/>
</dbReference>
<comment type="similarity">
    <text evidence="1">Belongs to the NAD(P)-dependent epimerase/dehydratase family.</text>
</comment>
<sequence>MSDFYKGKNVVVLGGAGFVGQYLCRLLEKRGANVFVIDDYSRHVDLKIDQYLNRVSRKSSTRLNISKMHLLGTRLKEINPFAVFNLAAAVAGVEYNQKHHNQMFIDNVPLQATPVMACELLDIPHFLQVSSACVYGQDANAPAVEDELGGEPVAANAGYSWAKRMGERAVQWSNLQHAVIVRPSNIYGPGDWYDDRAHVIPKLIKGYNEGTAKMFGLHLKREFIYVEDAVKGMVAALEDGTHKEAYNLGSNHVISMHSLHMAISSEMNKPPADQTKPNFDQGDDMRCSNTAKAAAHLGWVAETPFLTGLGKTIEAYLGAK</sequence>
<reference evidence="3" key="1">
    <citation type="journal article" date="2015" name="Nature">
        <title>Complex archaea that bridge the gap between prokaryotes and eukaryotes.</title>
        <authorList>
            <person name="Spang A."/>
            <person name="Saw J.H."/>
            <person name="Jorgensen S.L."/>
            <person name="Zaremba-Niedzwiedzka K."/>
            <person name="Martijn J."/>
            <person name="Lind A.E."/>
            <person name="van Eijk R."/>
            <person name="Schleper C."/>
            <person name="Guy L."/>
            <person name="Ettema T.J."/>
        </authorList>
    </citation>
    <scope>NUCLEOTIDE SEQUENCE</scope>
</reference>
<organism evidence="3">
    <name type="scientific">marine sediment metagenome</name>
    <dbReference type="NCBI Taxonomy" id="412755"/>
    <lineage>
        <taxon>unclassified sequences</taxon>
        <taxon>metagenomes</taxon>
        <taxon>ecological metagenomes</taxon>
    </lineage>
</organism>
<feature type="domain" description="Rhodanese" evidence="2">
    <location>
        <begin position="6"/>
        <end position="49"/>
    </location>
</feature>
<dbReference type="SUPFAM" id="SSF51735">
    <property type="entry name" value="NAD(P)-binding Rossmann-fold domains"/>
    <property type="match status" value="1"/>
</dbReference>
<accession>A0A0F9I5P9</accession>
<dbReference type="InterPro" id="IPR036291">
    <property type="entry name" value="NAD(P)-bd_dom_sf"/>
</dbReference>
<comment type="caution">
    <text evidence="3">The sequence shown here is derived from an EMBL/GenBank/DDBJ whole genome shotgun (WGS) entry which is preliminary data.</text>
</comment>
<evidence type="ECO:0000259" key="2">
    <source>
        <dbReference type="PROSITE" id="PS50206"/>
    </source>
</evidence>
<dbReference type="InterPro" id="IPR001509">
    <property type="entry name" value="Epimerase_deHydtase"/>
</dbReference>
<protein>
    <recommendedName>
        <fullName evidence="2">Rhodanese domain-containing protein</fullName>
    </recommendedName>
</protein>
<evidence type="ECO:0000256" key="1">
    <source>
        <dbReference type="ARBA" id="ARBA00007637"/>
    </source>
</evidence>
<dbReference type="Gene3D" id="3.40.50.720">
    <property type="entry name" value="NAD(P)-binding Rossmann-like Domain"/>
    <property type="match status" value="1"/>
</dbReference>
<name>A0A0F9I5P9_9ZZZZ</name>
<dbReference type="EMBL" id="LAZR01013246">
    <property type="protein sequence ID" value="KKM22857.1"/>
    <property type="molecule type" value="Genomic_DNA"/>
</dbReference>
<dbReference type="Gene3D" id="3.90.25.10">
    <property type="entry name" value="UDP-galactose 4-epimerase, domain 1"/>
    <property type="match status" value="1"/>
</dbReference>
<dbReference type="InterPro" id="IPR001763">
    <property type="entry name" value="Rhodanese-like_dom"/>
</dbReference>
<proteinExistence type="inferred from homology"/>
<dbReference type="PROSITE" id="PS50206">
    <property type="entry name" value="RHODANESE_3"/>
    <property type="match status" value="1"/>
</dbReference>
<gene>
    <name evidence="3" type="ORF">LCGC14_1621040</name>
</gene>